<evidence type="ECO:0000313" key="8">
    <source>
        <dbReference type="EMBL" id="CAK7916375.1"/>
    </source>
</evidence>
<feature type="transmembrane region" description="Helical" evidence="7">
    <location>
        <begin position="131"/>
        <end position="150"/>
    </location>
</feature>
<keyword evidence="9" id="KW-1185">Reference proteome</keyword>
<dbReference type="InterPro" id="IPR002293">
    <property type="entry name" value="AA/rel_permease1"/>
</dbReference>
<feature type="transmembrane region" description="Helical" evidence="7">
    <location>
        <begin position="540"/>
        <end position="557"/>
    </location>
</feature>
<dbReference type="EMBL" id="OZ004259">
    <property type="protein sequence ID" value="CAK7916375.1"/>
    <property type="molecule type" value="Genomic_DNA"/>
</dbReference>
<feature type="transmembrane region" description="Helical" evidence="7">
    <location>
        <begin position="336"/>
        <end position="362"/>
    </location>
</feature>
<evidence type="ECO:0000256" key="2">
    <source>
        <dbReference type="ARBA" id="ARBA00022448"/>
    </source>
</evidence>
<keyword evidence="3 7" id="KW-0812">Transmembrane</keyword>
<feature type="transmembrane region" description="Helical" evidence="7">
    <location>
        <begin position="292"/>
        <end position="315"/>
    </location>
</feature>
<evidence type="ECO:0000256" key="4">
    <source>
        <dbReference type="ARBA" id="ARBA00022989"/>
    </source>
</evidence>
<gene>
    <name evidence="8" type="primary">TPO5</name>
    <name evidence="8" type="ORF">CAAN4_G03532</name>
</gene>
<accession>A0ABP0EGX0</accession>
<sequence length="635" mass="70347">MSPHYEGPIDSNLGSSSATPAVSSGEATTRSNTNGPPSPILHRLPHLKVDTIQNAFSGALDALDGAGDRLLHILDDPNPVPEHVEHFKYKQDLERKLTVTSVIGLGFSLMGVPYGISSTLWISLMDGGNVTLLYGWVIVAFFSVCVVLSLSEMSSKYPTAGGVYHFSAILSNDKYSLVSSWYTGWFLLVGNWTYSLSIMFSGSEFILSVLGLRNSYYKEDVFIVLAIFFILLTICGFINFKLSNYLENINRICILWSIATVLLIDILLLVFAKRTNSIKDILTSFDNTRSGWPSPIAFLIGLQASSFTMTGYGMLFSMTDEVKKPERNMPKGAISATVIAGFTGLCFILPLLTILPQLTVLLDETPEIMPIDLVFKTATESYVVSFLLVCLLIGTVIFQAIGSLTTASRNTYAFARDGGLPFKHLWIEVDSIDASIVPKNALFLSMMVCGILSFLALWSESAFNAFMGASVISLALSNGIPILCLMMNKRQKIQGAAFRLRYFGWLVNGLSVFWVILSSIILCFPVVIKNLTVYSMNYSVAVFSGFTIFATGGWYAWGNGSFEGPQIDTDYFELENQTLRNEFELDDEIDSDNEILDDDYDDEEIEGRVDDELRNHNFGEEEGDSHRRSSSNKRE</sequence>
<protein>
    <submittedName>
        <fullName evidence="8">Polyamine transporter Tpo5p</fullName>
    </submittedName>
</protein>
<feature type="compositionally biased region" description="Acidic residues" evidence="6">
    <location>
        <begin position="593"/>
        <end position="605"/>
    </location>
</feature>
<feature type="transmembrane region" description="Helical" evidence="7">
    <location>
        <begin position="97"/>
        <end position="116"/>
    </location>
</feature>
<keyword evidence="2" id="KW-0813">Transport</keyword>
<feature type="transmembrane region" description="Helical" evidence="7">
    <location>
        <begin position="382"/>
        <end position="401"/>
    </location>
</feature>
<dbReference type="Gene3D" id="1.20.1740.10">
    <property type="entry name" value="Amino acid/polyamine transporter I"/>
    <property type="match status" value="1"/>
</dbReference>
<evidence type="ECO:0000313" key="9">
    <source>
        <dbReference type="Proteomes" id="UP001497600"/>
    </source>
</evidence>
<feature type="transmembrane region" description="Helical" evidence="7">
    <location>
        <begin position="465"/>
        <end position="485"/>
    </location>
</feature>
<feature type="compositionally biased region" description="Polar residues" evidence="6">
    <location>
        <begin position="12"/>
        <end position="35"/>
    </location>
</feature>
<keyword evidence="5 7" id="KW-0472">Membrane</keyword>
<evidence type="ECO:0000256" key="6">
    <source>
        <dbReference type="SAM" id="MobiDB-lite"/>
    </source>
</evidence>
<feature type="transmembrane region" description="Helical" evidence="7">
    <location>
        <begin position="181"/>
        <end position="201"/>
    </location>
</feature>
<evidence type="ECO:0000256" key="3">
    <source>
        <dbReference type="ARBA" id="ARBA00022692"/>
    </source>
</evidence>
<organism evidence="8 9">
    <name type="scientific">[Candida] anglica</name>
    <dbReference type="NCBI Taxonomy" id="148631"/>
    <lineage>
        <taxon>Eukaryota</taxon>
        <taxon>Fungi</taxon>
        <taxon>Dikarya</taxon>
        <taxon>Ascomycota</taxon>
        <taxon>Saccharomycotina</taxon>
        <taxon>Pichiomycetes</taxon>
        <taxon>Debaryomycetaceae</taxon>
        <taxon>Kurtzmaniella</taxon>
    </lineage>
</organism>
<feature type="transmembrane region" description="Helical" evidence="7">
    <location>
        <begin position="221"/>
        <end position="240"/>
    </location>
</feature>
<dbReference type="PANTHER" id="PTHR45649">
    <property type="entry name" value="AMINO-ACID PERMEASE BAT1"/>
    <property type="match status" value="1"/>
</dbReference>
<comment type="subcellular location">
    <subcellularLocation>
        <location evidence="1">Membrane</location>
        <topology evidence="1">Multi-pass membrane protein</topology>
    </subcellularLocation>
</comment>
<evidence type="ECO:0000256" key="5">
    <source>
        <dbReference type="ARBA" id="ARBA00023136"/>
    </source>
</evidence>
<name>A0ABP0EGX0_9ASCO</name>
<feature type="compositionally biased region" description="Basic and acidic residues" evidence="6">
    <location>
        <begin position="606"/>
        <end position="635"/>
    </location>
</feature>
<feature type="transmembrane region" description="Helical" evidence="7">
    <location>
        <begin position="505"/>
        <end position="528"/>
    </location>
</feature>
<reference evidence="8 9" key="1">
    <citation type="submission" date="2024-01" db="EMBL/GenBank/DDBJ databases">
        <authorList>
            <consortium name="Genoscope - CEA"/>
            <person name="William W."/>
        </authorList>
    </citation>
    <scope>NUCLEOTIDE SEQUENCE [LARGE SCALE GENOMIC DNA]</scope>
    <source>
        <strain evidence="8 9">29B2s-10</strain>
    </source>
</reference>
<feature type="transmembrane region" description="Helical" evidence="7">
    <location>
        <begin position="441"/>
        <end position="459"/>
    </location>
</feature>
<keyword evidence="4 7" id="KW-1133">Transmembrane helix</keyword>
<evidence type="ECO:0000256" key="7">
    <source>
        <dbReference type="SAM" id="Phobius"/>
    </source>
</evidence>
<dbReference type="Pfam" id="PF13520">
    <property type="entry name" value="AA_permease_2"/>
    <property type="match status" value="1"/>
</dbReference>
<feature type="transmembrane region" description="Helical" evidence="7">
    <location>
        <begin position="252"/>
        <end position="272"/>
    </location>
</feature>
<evidence type="ECO:0000256" key="1">
    <source>
        <dbReference type="ARBA" id="ARBA00004141"/>
    </source>
</evidence>
<proteinExistence type="predicted"/>
<feature type="region of interest" description="Disordered" evidence="6">
    <location>
        <begin position="593"/>
        <end position="635"/>
    </location>
</feature>
<dbReference type="Proteomes" id="UP001497600">
    <property type="component" value="Chromosome G"/>
</dbReference>
<feature type="region of interest" description="Disordered" evidence="6">
    <location>
        <begin position="1"/>
        <end position="41"/>
    </location>
</feature>
<dbReference type="PANTHER" id="PTHR45649:SF3">
    <property type="entry name" value="POLYAMINE TRANSPORTER TPO5"/>
    <property type="match status" value="1"/>
</dbReference>